<evidence type="ECO:0000313" key="3">
    <source>
        <dbReference type="Proteomes" id="UP001140502"/>
    </source>
</evidence>
<dbReference type="Pfam" id="PF06985">
    <property type="entry name" value="HET"/>
    <property type="match status" value="1"/>
</dbReference>
<gene>
    <name evidence="2" type="ORF">N0V84_007400</name>
</gene>
<feature type="domain" description="Heterokaryon incompatibility" evidence="1">
    <location>
        <begin position="45"/>
        <end position="188"/>
    </location>
</feature>
<dbReference type="EMBL" id="JAPEUR010000162">
    <property type="protein sequence ID" value="KAJ4317343.1"/>
    <property type="molecule type" value="Genomic_DNA"/>
</dbReference>
<evidence type="ECO:0000313" key="2">
    <source>
        <dbReference type="EMBL" id="KAJ4317343.1"/>
    </source>
</evidence>
<proteinExistence type="predicted"/>
<comment type="caution">
    <text evidence="2">The sequence shown here is derived from an EMBL/GenBank/DDBJ whole genome shotgun (WGS) entry which is preliminary data.</text>
</comment>
<organism evidence="2 3">
    <name type="scientific">Fusarium piperis</name>
    <dbReference type="NCBI Taxonomy" id="1435070"/>
    <lineage>
        <taxon>Eukaryota</taxon>
        <taxon>Fungi</taxon>
        <taxon>Dikarya</taxon>
        <taxon>Ascomycota</taxon>
        <taxon>Pezizomycotina</taxon>
        <taxon>Sordariomycetes</taxon>
        <taxon>Hypocreomycetidae</taxon>
        <taxon>Hypocreales</taxon>
        <taxon>Nectriaceae</taxon>
        <taxon>Fusarium</taxon>
        <taxon>Fusarium solani species complex</taxon>
    </lineage>
</organism>
<name>A0A9W8WA11_9HYPO</name>
<dbReference type="Proteomes" id="UP001140502">
    <property type="component" value="Unassembled WGS sequence"/>
</dbReference>
<protein>
    <recommendedName>
        <fullName evidence="1">Heterokaryon incompatibility domain-containing protein</fullName>
    </recommendedName>
</protein>
<evidence type="ECO:0000259" key="1">
    <source>
        <dbReference type="Pfam" id="PF06985"/>
    </source>
</evidence>
<sequence>MQTSLKECLSSHTECTRTYLPPPSRLVDVQNLCLVDSAPIGSPTWAALSYCWGGPQKAQTTSKNVSGRYKAIDIGDMPLTLRDAIRTCRELNLPYLWIDSMCIIQDDEDDKAREINKMPEVYQGALVTLSASCAATCHGGFLHDRPHPAPGVALPMKRSDGSHDIIQAVKWTRPVEEPINTRAWTFQEQALSERIIDYGSQRASYFCNSSGKKRRFGMLPSQTDDLLRGEWASTVEKYSARQLTFVSDRLNAVAAVASRFAETAGLSSSEYVAGLWKPSLVRGLLWTVKTGQIRTEPTGGPSFSWASHLMEVEWQSEIWGRDTHKETASILEAEVKVGNALLPFGSVTSSRLVINGPLVYTTLDLSSGEARIRHDDGGEHSVELFLDKEEKIEAESMSFWLLELLFHLGQENSMGPGSDTRFGLILQSKGQRQFTRIGIYQEWIPQDIPVASHKPRNGVCKRCKEISATAVSKVELV</sequence>
<dbReference type="PANTHER" id="PTHR33112:SF16">
    <property type="entry name" value="HETEROKARYON INCOMPATIBILITY DOMAIN-CONTAINING PROTEIN"/>
    <property type="match status" value="1"/>
</dbReference>
<dbReference type="OrthoDB" id="5125733at2759"/>
<reference evidence="2" key="1">
    <citation type="submission" date="2022-10" db="EMBL/GenBank/DDBJ databases">
        <title>Tapping the CABI collections for fungal endophytes: first genome assemblies for Collariella, Neodidymelliopsis, Ascochyta clinopodiicola, Didymella pomorum, Didymosphaeria variabile, Neocosmospora piperis and Neocucurbitaria cava.</title>
        <authorList>
            <person name="Hill R."/>
        </authorList>
    </citation>
    <scope>NUCLEOTIDE SEQUENCE</scope>
    <source>
        <strain evidence="2">IMI 366586</strain>
    </source>
</reference>
<accession>A0A9W8WA11</accession>
<dbReference type="AlphaFoldDB" id="A0A9W8WA11"/>
<dbReference type="InterPro" id="IPR010730">
    <property type="entry name" value="HET"/>
</dbReference>
<keyword evidence="3" id="KW-1185">Reference proteome</keyword>
<dbReference type="PANTHER" id="PTHR33112">
    <property type="entry name" value="DOMAIN PROTEIN, PUTATIVE-RELATED"/>
    <property type="match status" value="1"/>
</dbReference>